<dbReference type="HOGENOM" id="CLU_099590_0_1_0"/>
<dbReference type="InterPro" id="IPR048469">
    <property type="entry name" value="YchJ-like_M"/>
</dbReference>
<dbReference type="STRING" id="1319815.HMPREF0202_00723"/>
<sequence length="139" mass="16027">MINNFKTAEELMKARYSAFENGNIEFIVETHHPETKGDMDIEETRKWALNSEWLGLEIVSTEAGTEDDLEGIVEFKAFYKENGQEVVHHEKSKFVKLNNEWLYYGWLPLQGTIVKDEKIGRNDPCTCGSGKKYKKCCGK</sequence>
<dbReference type="AlphaFoldDB" id="U7VCY8"/>
<dbReference type="InterPro" id="IPR004027">
    <property type="entry name" value="SEC_C_motif"/>
</dbReference>
<keyword evidence="3" id="KW-1185">Reference proteome</keyword>
<organism evidence="2 3">
    <name type="scientific">Cetobacterium somerae ATCC BAA-474</name>
    <dbReference type="NCBI Taxonomy" id="1319815"/>
    <lineage>
        <taxon>Bacteria</taxon>
        <taxon>Fusobacteriati</taxon>
        <taxon>Fusobacteriota</taxon>
        <taxon>Fusobacteriia</taxon>
        <taxon>Fusobacteriales</taxon>
        <taxon>Fusobacteriaceae</taxon>
        <taxon>Cetobacterium</taxon>
    </lineage>
</organism>
<evidence type="ECO:0000313" key="2">
    <source>
        <dbReference type="EMBL" id="ERT69361.1"/>
    </source>
</evidence>
<name>U7VCY8_9FUSO</name>
<dbReference type="eggNOG" id="COG3012">
    <property type="taxonomic scope" value="Bacteria"/>
</dbReference>
<gene>
    <name evidence="2" type="ORF">HMPREF0202_00723</name>
</gene>
<dbReference type="SUPFAM" id="SSF54427">
    <property type="entry name" value="NTF2-like"/>
    <property type="match status" value="1"/>
</dbReference>
<dbReference type="Pfam" id="PF17775">
    <property type="entry name" value="YchJ_M-like"/>
    <property type="match status" value="1"/>
</dbReference>
<evidence type="ECO:0000313" key="3">
    <source>
        <dbReference type="Proteomes" id="UP000017081"/>
    </source>
</evidence>
<dbReference type="PANTHER" id="PTHR33747:SF1">
    <property type="entry name" value="ADENYLATE CYCLASE-ASSOCIATED CAP C-TERMINAL DOMAIN-CONTAINING PROTEIN"/>
    <property type="match status" value="1"/>
</dbReference>
<evidence type="ECO:0000259" key="1">
    <source>
        <dbReference type="Pfam" id="PF17775"/>
    </source>
</evidence>
<comment type="caution">
    <text evidence="2">The sequence shown here is derived from an EMBL/GenBank/DDBJ whole genome shotgun (WGS) entry which is preliminary data.</text>
</comment>
<dbReference type="EMBL" id="AXZF01000028">
    <property type="protein sequence ID" value="ERT69361.1"/>
    <property type="molecule type" value="Genomic_DNA"/>
</dbReference>
<dbReference type="RefSeq" id="WP_023050269.1">
    <property type="nucleotide sequence ID" value="NZ_CP173065.2"/>
</dbReference>
<feature type="domain" description="YchJ-like middle NTF2-like" evidence="1">
    <location>
        <begin position="7"/>
        <end position="104"/>
    </location>
</feature>
<dbReference type="Pfam" id="PF02810">
    <property type="entry name" value="SEC-C"/>
    <property type="match status" value="1"/>
</dbReference>
<dbReference type="InterPro" id="IPR032710">
    <property type="entry name" value="NTF2-like_dom_sf"/>
</dbReference>
<dbReference type="Gene3D" id="3.10.450.50">
    <property type="match status" value="1"/>
</dbReference>
<dbReference type="PANTHER" id="PTHR33747">
    <property type="entry name" value="UPF0225 PROTEIN SCO1677"/>
    <property type="match status" value="1"/>
</dbReference>
<reference evidence="2 3" key="1">
    <citation type="submission" date="2013-08" db="EMBL/GenBank/DDBJ databases">
        <authorList>
            <person name="Weinstock G."/>
            <person name="Sodergren E."/>
            <person name="Wylie T."/>
            <person name="Fulton L."/>
            <person name="Fulton R."/>
            <person name="Fronick C."/>
            <person name="O'Laughlin M."/>
            <person name="Godfrey J."/>
            <person name="Miner T."/>
            <person name="Herter B."/>
            <person name="Appelbaum E."/>
            <person name="Cordes M."/>
            <person name="Lek S."/>
            <person name="Wollam A."/>
            <person name="Pepin K.H."/>
            <person name="Palsikar V.B."/>
            <person name="Mitreva M."/>
            <person name="Wilson R.K."/>
        </authorList>
    </citation>
    <scope>NUCLEOTIDE SEQUENCE [LARGE SCALE GENOMIC DNA]</scope>
    <source>
        <strain evidence="2 3">ATCC BAA-474</strain>
    </source>
</reference>
<dbReference type="SUPFAM" id="SSF103642">
    <property type="entry name" value="Sec-C motif"/>
    <property type="match status" value="1"/>
</dbReference>
<accession>U7VCY8</accession>
<dbReference type="Proteomes" id="UP000017081">
    <property type="component" value="Unassembled WGS sequence"/>
</dbReference>
<proteinExistence type="predicted"/>
<protein>
    <recommendedName>
        <fullName evidence="1">YchJ-like middle NTF2-like domain-containing protein</fullName>
    </recommendedName>
</protein>